<gene>
    <name evidence="4" type="ORF">FRX48_09289</name>
</gene>
<name>A0A5M8PCN0_9LECA</name>
<reference evidence="4 5" key="1">
    <citation type="submission" date="2019-09" db="EMBL/GenBank/DDBJ databases">
        <title>The hologenome of the rock-dwelling lichen Lasallia pustulata.</title>
        <authorList>
            <person name="Greshake Tzovaras B."/>
            <person name="Segers F."/>
            <person name="Bicker A."/>
            <person name="Dal Grande F."/>
            <person name="Otte J."/>
            <person name="Hankeln T."/>
            <person name="Schmitt I."/>
            <person name="Ebersberger I."/>
        </authorList>
    </citation>
    <scope>NUCLEOTIDE SEQUENCE [LARGE SCALE GENOMIC DNA]</scope>
    <source>
        <strain evidence="4">A1-1</strain>
    </source>
</reference>
<dbReference type="PANTHER" id="PTHR24347">
    <property type="entry name" value="SERINE/THREONINE-PROTEIN KINASE"/>
    <property type="match status" value="1"/>
</dbReference>
<evidence type="ECO:0000256" key="1">
    <source>
        <dbReference type="PROSITE-ProRule" id="PRU10141"/>
    </source>
</evidence>
<dbReference type="EMBL" id="VXIT01000021">
    <property type="protein sequence ID" value="KAA6406991.1"/>
    <property type="molecule type" value="Genomic_DNA"/>
</dbReference>
<dbReference type="GO" id="GO:0004672">
    <property type="term" value="F:protein kinase activity"/>
    <property type="evidence" value="ECO:0007669"/>
    <property type="project" value="InterPro"/>
</dbReference>
<dbReference type="Pfam" id="PF00069">
    <property type="entry name" value="Pkinase"/>
    <property type="match status" value="1"/>
</dbReference>
<sequence>MEDLNLIMMLKATRDLSKYAFCQPHNSDRYFPPSHEVDNESTNLSSREATPYMLPETEADKEDSSHRIQLTFTQRPKNIREGYVFGSDPRVYDILLGNRGCNRLSNWHFCITFDEQKRVVLRDFSRWGTSVSYDGQARNQIRHHFTWIINFNDEKVDFKTIEVRIAGRDPLTFEIKLAEHKTCKDEYGLRLNSYLEESRTALPLFNMLRIYSQETTAAPTQPLSPGQHPIYVKSEEVGQGEFGRVYRVKDVSTGLSFAGKTFLSDCQREVEIMRGVSHLSMFIYTVVQQCLTGEKEHIVQFMNFTEEPVPMLVMEYLPLGSMIDLHQESPITVEETITILHQGLRALEYLHFEGIAH</sequence>
<feature type="domain" description="Protein kinase" evidence="3">
    <location>
        <begin position="231"/>
        <end position="357"/>
    </location>
</feature>
<protein>
    <submittedName>
        <fullName evidence="4">Serine threonine kinase</fullName>
    </submittedName>
</protein>
<accession>A0A5M8PCN0</accession>
<evidence type="ECO:0000259" key="3">
    <source>
        <dbReference type="PROSITE" id="PS50011"/>
    </source>
</evidence>
<feature type="region of interest" description="Disordered" evidence="2">
    <location>
        <begin position="31"/>
        <end position="50"/>
    </location>
</feature>
<comment type="caution">
    <text evidence="4">The sequence shown here is derived from an EMBL/GenBank/DDBJ whole genome shotgun (WGS) entry which is preliminary data.</text>
</comment>
<dbReference type="Gene3D" id="2.60.200.20">
    <property type="match status" value="1"/>
</dbReference>
<dbReference type="InterPro" id="IPR017441">
    <property type="entry name" value="Protein_kinase_ATP_BS"/>
</dbReference>
<dbReference type="AlphaFoldDB" id="A0A5M8PCN0"/>
<feature type="binding site" evidence="1">
    <location>
        <position position="260"/>
    </location>
    <ligand>
        <name>ATP</name>
        <dbReference type="ChEBI" id="CHEBI:30616"/>
    </ligand>
</feature>
<evidence type="ECO:0000313" key="5">
    <source>
        <dbReference type="Proteomes" id="UP000324767"/>
    </source>
</evidence>
<dbReference type="SUPFAM" id="SSF56112">
    <property type="entry name" value="Protein kinase-like (PK-like)"/>
    <property type="match status" value="1"/>
</dbReference>
<keyword evidence="4" id="KW-0808">Transferase</keyword>
<dbReference type="InterPro" id="IPR011009">
    <property type="entry name" value="Kinase-like_dom_sf"/>
</dbReference>
<dbReference type="GO" id="GO:0005524">
    <property type="term" value="F:ATP binding"/>
    <property type="evidence" value="ECO:0007669"/>
    <property type="project" value="UniProtKB-UniRule"/>
</dbReference>
<dbReference type="SUPFAM" id="SSF49879">
    <property type="entry name" value="SMAD/FHA domain"/>
    <property type="match status" value="1"/>
</dbReference>
<keyword evidence="4" id="KW-0418">Kinase</keyword>
<dbReference type="Gene3D" id="1.10.510.10">
    <property type="entry name" value="Transferase(Phosphotransferase) domain 1"/>
    <property type="match status" value="1"/>
</dbReference>
<keyword evidence="1" id="KW-0547">Nucleotide-binding</keyword>
<keyword evidence="1" id="KW-0067">ATP-binding</keyword>
<dbReference type="PROSITE" id="PS00107">
    <property type="entry name" value="PROTEIN_KINASE_ATP"/>
    <property type="match status" value="1"/>
</dbReference>
<dbReference type="Proteomes" id="UP000324767">
    <property type="component" value="Unassembled WGS sequence"/>
</dbReference>
<organism evidence="4 5">
    <name type="scientific">Lasallia pustulata</name>
    <dbReference type="NCBI Taxonomy" id="136370"/>
    <lineage>
        <taxon>Eukaryota</taxon>
        <taxon>Fungi</taxon>
        <taxon>Dikarya</taxon>
        <taxon>Ascomycota</taxon>
        <taxon>Pezizomycotina</taxon>
        <taxon>Lecanoromycetes</taxon>
        <taxon>OSLEUM clade</taxon>
        <taxon>Umbilicariomycetidae</taxon>
        <taxon>Umbilicariales</taxon>
        <taxon>Umbilicariaceae</taxon>
        <taxon>Lasallia</taxon>
    </lineage>
</organism>
<evidence type="ECO:0000313" key="4">
    <source>
        <dbReference type="EMBL" id="KAA6406991.1"/>
    </source>
</evidence>
<dbReference type="PROSITE" id="PS50011">
    <property type="entry name" value="PROTEIN_KINASE_DOM"/>
    <property type="match status" value="1"/>
</dbReference>
<dbReference type="OrthoDB" id="10252171at2759"/>
<evidence type="ECO:0000256" key="2">
    <source>
        <dbReference type="SAM" id="MobiDB-lite"/>
    </source>
</evidence>
<proteinExistence type="predicted"/>
<dbReference type="InterPro" id="IPR008984">
    <property type="entry name" value="SMAD_FHA_dom_sf"/>
</dbReference>
<dbReference type="InterPro" id="IPR000719">
    <property type="entry name" value="Prot_kinase_dom"/>
</dbReference>